<dbReference type="AlphaFoldDB" id="A0A0E9WDQ2"/>
<name>A0A0E9WDQ2_ANGAN</name>
<dbReference type="EMBL" id="GBXM01020959">
    <property type="protein sequence ID" value="JAH87618.1"/>
    <property type="molecule type" value="Transcribed_RNA"/>
</dbReference>
<reference evidence="1" key="2">
    <citation type="journal article" date="2015" name="Fish Shellfish Immunol.">
        <title>Early steps in the European eel (Anguilla anguilla)-Vibrio vulnificus interaction in the gills: Role of the RtxA13 toxin.</title>
        <authorList>
            <person name="Callol A."/>
            <person name="Pajuelo D."/>
            <person name="Ebbesson L."/>
            <person name="Teles M."/>
            <person name="MacKenzie S."/>
            <person name="Amaro C."/>
        </authorList>
    </citation>
    <scope>NUCLEOTIDE SEQUENCE</scope>
</reference>
<evidence type="ECO:0000313" key="1">
    <source>
        <dbReference type="EMBL" id="JAH87618.1"/>
    </source>
</evidence>
<organism evidence="1">
    <name type="scientific">Anguilla anguilla</name>
    <name type="common">European freshwater eel</name>
    <name type="synonym">Muraena anguilla</name>
    <dbReference type="NCBI Taxonomy" id="7936"/>
    <lineage>
        <taxon>Eukaryota</taxon>
        <taxon>Metazoa</taxon>
        <taxon>Chordata</taxon>
        <taxon>Craniata</taxon>
        <taxon>Vertebrata</taxon>
        <taxon>Euteleostomi</taxon>
        <taxon>Actinopterygii</taxon>
        <taxon>Neopterygii</taxon>
        <taxon>Teleostei</taxon>
        <taxon>Anguilliformes</taxon>
        <taxon>Anguillidae</taxon>
        <taxon>Anguilla</taxon>
    </lineage>
</organism>
<protein>
    <submittedName>
        <fullName evidence="1">Uncharacterized protein</fullName>
    </submittedName>
</protein>
<reference evidence="1" key="1">
    <citation type="submission" date="2014-11" db="EMBL/GenBank/DDBJ databases">
        <authorList>
            <person name="Amaro Gonzalez C."/>
        </authorList>
    </citation>
    <scope>NUCLEOTIDE SEQUENCE</scope>
</reference>
<accession>A0A0E9WDQ2</accession>
<proteinExistence type="predicted"/>
<sequence length="80" mass="9083">MRSNRPRAFTLTAIIYTVAAKNRPGTTQLGSHFCKGSHFNSGEEREKGRTSLPSNQTGLVWIVFSVYHTYKQITYPFCQV</sequence>